<feature type="transmembrane region" description="Helical" evidence="2">
    <location>
        <begin position="119"/>
        <end position="141"/>
    </location>
</feature>
<feature type="transmembrane region" description="Helical" evidence="2">
    <location>
        <begin position="237"/>
        <end position="259"/>
    </location>
</feature>
<feature type="transmembrane region" description="Helical" evidence="2">
    <location>
        <begin position="200"/>
        <end position="217"/>
    </location>
</feature>
<feature type="transmembrane region" description="Helical" evidence="2">
    <location>
        <begin position="301"/>
        <end position="324"/>
    </location>
</feature>
<name>A0ABT7A8E9_9ACTN</name>
<accession>A0ABT7A8E9</accession>
<reference evidence="4 5" key="1">
    <citation type="submission" date="2023-05" db="EMBL/GenBank/DDBJ databases">
        <title>Streptantibioticus silvisoli sp. nov., acidotolerant actinomycetes 1 from pine litter.</title>
        <authorList>
            <person name="Swiecimska M."/>
            <person name="Golinska P."/>
            <person name="Sangal V."/>
            <person name="Wachnowicz B."/>
            <person name="Goodfellow M."/>
        </authorList>
    </citation>
    <scope>NUCLEOTIDE SEQUENCE [LARGE SCALE GENOMIC DNA]</scope>
    <source>
        <strain evidence="4 5">DSM 42109</strain>
    </source>
</reference>
<protein>
    <submittedName>
        <fullName evidence="4">Acyltransferase family protein</fullName>
    </submittedName>
</protein>
<feature type="domain" description="Acyltransferase 3" evidence="3">
    <location>
        <begin position="53"/>
        <end position="356"/>
    </location>
</feature>
<dbReference type="EMBL" id="JANCPR020000061">
    <property type="protein sequence ID" value="MDJ1137610.1"/>
    <property type="molecule type" value="Genomic_DNA"/>
</dbReference>
<feature type="transmembrane region" description="Helical" evidence="2">
    <location>
        <begin position="176"/>
        <end position="194"/>
    </location>
</feature>
<proteinExistence type="predicted"/>
<dbReference type="InterPro" id="IPR052734">
    <property type="entry name" value="Nod_factor_acetyltransferase"/>
</dbReference>
<dbReference type="PANTHER" id="PTHR37312">
    <property type="entry name" value="MEMBRANE-BOUND ACYLTRANSFERASE YKRP-RELATED"/>
    <property type="match status" value="1"/>
</dbReference>
<keyword evidence="5" id="KW-1185">Reference proteome</keyword>
<feature type="transmembrane region" description="Helical" evidence="2">
    <location>
        <begin position="58"/>
        <end position="75"/>
    </location>
</feature>
<dbReference type="PANTHER" id="PTHR37312:SF1">
    <property type="entry name" value="MEMBRANE-BOUND ACYLTRANSFERASE YKRP-RELATED"/>
    <property type="match status" value="1"/>
</dbReference>
<keyword evidence="4" id="KW-0012">Acyltransferase</keyword>
<feature type="transmembrane region" description="Helical" evidence="2">
    <location>
        <begin position="271"/>
        <end position="294"/>
    </location>
</feature>
<evidence type="ECO:0000256" key="1">
    <source>
        <dbReference type="SAM" id="MobiDB-lite"/>
    </source>
</evidence>
<keyword evidence="4" id="KW-0808">Transferase</keyword>
<keyword evidence="2" id="KW-0812">Transmembrane</keyword>
<feature type="region of interest" description="Disordered" evidence="1">
    <location>
        <begin position="1"/>
        <end position="48"/>
    </location>
</feature>
<dbReference type="RefSeq" id="WP_274045969.1">
    <property type="nucleotide sequence ID" value="NZ_JANCPR020000061.1"/>
</dbReference>
<dbReference type="GO" id="GO:0016746">
    <property type="term" value="F:acyltransferase activity"/>
    <property type="evidence" value="ECO:0007669"/>
    <property type="project" value="UniProtKB-KW"/>
</dbReference>
<organism evidence="4 5">
    <name type="scientific">Streptomyces iconiensis</name>
    <dbReference type="NCBI Taxonomy" id="1384038"/>
    <lineage>
        <taxon>Bacteria</taxon>
        <taxon>Bacillati</taxon>
        <taxon>Actinomycetota</taxon>
        <taxon>Actinomycetes</taxon>
        <taxon>Kitasatosporales</taxon>
        <taxon>Streptomycetaceae</taxon>
        <taxon>Streptomyces</taxon>
    </lineage>
</organism>
<dbReference type="InterPro" id="IPR002656">
    <property type="entry name" value="Acyl_transf_3_dom"/>
</dbReference>
<keyword evidence="2" id="KW-0472">Membrane</keyword>
<evidence type="ECO:0000313" key="5">
    <source>
        <dbReference type="Proteomes" id="UP001214441"/>
    </source>
</evidence>
<feature type="transmembrane region" description="Helical" evidence="2">
    <location>
        <begin position="336"/>
        <end position="355"/>
    </location>
</feature>
<dbReference type="Pfam" id="PF01757">
    <property type="entry name" value="Acyl_transf_3"/>
    <property type="match status" value="1"/>
</dbReference>
<keyword evidence="2" id="KW-1133">Transmembrane helix</keyword>
<dbReference type="Proteomes" id="UP001214441">
    <property type="component" value="Unassembled WGS sequence"/>
</dbReference>
<gene>
    <name evidence="4" type="ORF">NMN56_037785</name>
</gene>
<feature type="compositionally biased region" description="Low complexity" evidence="1">
    <location>
        <begin position="17"/>
        <end position="26"/>
    </location>
</feature>
<evidence type="ECO:0000259" key="3">
    <source>
        <dbReference type="Pfam" id="PF01757"/>
    </source>
</evidence>
<evidence type="ECO:0000256" key="2">
    <source>
        <dbReference type="SAM" id="Phobius"/>
    </source>
</evidence>
<comment type="caution">
    <text evidence="4">The sequence shown here is derived from an EMBL/GenBank/DDBJ whole genome shotgun (WGS) entry which is preliminary data.</text>
</comment>
<sequence>MASEIIDRAGTGGGRSRPAAPAVPGEPGEPPAHGGRGERVAPGRASGGRARDPFLDNAKFLLIVLVVVGHTWPMGLVEGSRTVKAGYLWITVFHMPAFVLLSGYFSRGFTGRPAQVRRLLTGVLLPYLLFEALYTALQSLAWGRPFALTPTEPTFLCWFLMALFVWRLTVPLWRTVPWPVPVAAVISLAAGTTTMGYDLALPRVLMFLPWFVLGLRLRPEHFAWLRERRRPRLWAPLPLLAGAAAAYALAPGTDVHWLWMSYGQHALGADLVPYLAVRTGLFAAGALMTAAFLALVPRRRLWLTALGAVTLYPYLLHGLLTTAAHAYGWDAPLRPWGPFGAVLLTACGAGAAVLLSTAPVRRLARPLIEPRLPGLHRLRRGRRSPGTSEPRTA</sequence>
<feature type="transmembrane region" description="Helical" evidence="2">
    <location>
        <begin position="153"/>
        <end position="169"/>
    </location>
</feature>
<evidence type="ECO:0000313" key="4">
    <source>
        <dbReference type="EMBL" id="MDJ1137610.1"/>
    </source>
</evidence>
<feature type="transmembrane region" description="Helical" evidence="2">
    <location>
        <begin position="87"/>
        <end position="107"/>
    </location>
</feature>